<dbReference type="Proteomes" id="UP000266723">
    <property type="component" value="Unassembled WGS sequence"/>
</dbReference>
<organism evidence="1 2">
    <name type="scientific">Brassica cretica</name>
    <name type="common">Mustard</name>
    <dbReference type="NCBI Taxonomy" id="69181"/>
    <lineage>
        <taxon>Eukaryota</taxon>
        <taxon>Viridiplantae</taxon>
        <taxon>Streptophyta</taxon>
        <taxon>Embryophyta</taxon>
        <taxon>Tracheophyta</taxon>
        <taxon>Spermatophyta</taxon>
        <taxon>Magnoliopsida</taxon>
        <taxon>eudicotyledons</taxon>
        <taxon>Gunneridae</taxon>
        <taxon>Pentapetalae</taxon>
        <taxon>rosids</taxon>
        <taxon>malvids</taxon>
        <taxon>Brassicales</taxon>
        <taxon>Brassicaceae</taxon>
        <taxon>Brassiceae</taxon>
        <taxon>Brassica</taxon>
    </lineage>
</organism>
<gene>
    <name evidence="1" type="ORF">DY000_02055515</name>
</gene>
<protein>
    <submittedName>
        <fullName evidence="1">Uncharacterized protein</fullName>
    </submittedName>
</protein>
<reference evidence="1 2" key="1">
    <citation type="journal article" date="2020" name="BMC Genomics">
        <title>Intraspecific diversification of the crop wild relative Brassica cretica Lam. using demographic model selection.</title>
        <authorList>
            <person name="Kioukis A."/>
            <person name="Michalopoulou V.A."/>
            <person name="Briers L."/>
            <person name="Pirintsos S."/>
            <person name="Studholme D.J."/>
            <person name="Pavlidis P."/>
            <person name="Sarris P.F."/>
        </authorList>
    </citation>
    <scope>NUCLEOTIDE SEQUENCE [LARGE SCALE GENOMIC DNA]</scope>
    <source>
        <strain evidence="2">cv. PFS-1207/04</strain>
    </source>
</reference>
<proteinExistence type="predicted"/>
<name>A0ABQ7A5V0_BRACR</name>
<keyword evidence="2" id="KW-1185">Reference proteome</keyword>
<dbReference type="EMBL" id="QGKV02002055">
    <property type="protein sequence ID" value="KAF3493037.1"/>
    <property type="molecule type" value="Genomic_DNA"/>
</dbReference>
<comment type="caution">
    <text evidence="1">The sequence shown here is derived from an EMBL/GenBank/DDBJ whole genome shotgun (WGS) entry which is preliminary data.</text>
</comment>
<evidence type="ECO:0000313" key="2">
    <source>
        <dbReference type="Proteomes" id="UP000266723"/>
    </source>
</evidence>
<evidence type="ECO:0000313" key="1">
    <source>
        <dbReference type="EMBL" id="KAF3493037.1"/>
    </source>
</evidence>
<accession>A0ABQ7A5V0</accession>
<sequence>MLLLGDRMFEQIVSDARLEARKKKNEAGANNPKNLWGYFNRLKPKQFVSDAQNRASP</sequence>